<dbReference type="InterPro" id="IPR006490">
    <property type="entry name" value="Maj_tail_phi13"/>
</dbReference>
<accession>A0A8S5QSN9</accession>
<dbReference type="EMBL" id="BK015717">
    <property type="protein sequence ID" value="DAE21749.1"/>
    <property type="molecule type" value="Genomic_DNA"/>
</dbReference>
<dbReference type="NCBIfam" id="TIGR01603">
    <property type="entry name" value="maj_tail_phi13"/>
    <property type="match status" value="1"/>
</dbReference>
<proteinExistence type="predicted"/>
<organism evidence="1">
    <name type="scientific">Siphoviridae sp. ct2773</name>
    <dbReference type="NCBI Taxonomy" id="2826275"/>
    <lineage>
        <taxon>Viruses</taxon>
        <taxon>Duplodnaviria</taxon>
        <taxon>Heunggongvirae</taxon>
        <taxon>Uroviricota</taxon>
        <taxon>Caudoviricetes</taxon>
    </lineage>
</organism>
<sequence length="189" mass="20113">MAKIGLTNIWWAKLTEAEDGAPTYDGAKTFGKAVSCKVSVTNNDATLYAEDALAESDKSFNSASVTLGVADDDDTIFAPILGHTVSDGAAGKGEMVRNADDVAPYIGLGRVITKMVNGALKYKGEFLYKVKFSEPSQEDQTKGEKVDFKTPEIEGSAASLANGNWSATQTFDTKEAAVSWVKDKLKAAD</sequence>
<protein>
    <submittedName>
        <fullName evidence="1">Tail tube protein</fullName>
    </submittedName>
</protein>
<evidence type="ECO:0000313" key="1">
    <source>
        <dbReference type="EMBL" id="DAE21749.1"/>
    </source>
</evidence>
<reference evidence="1" key="1">
    <citation type="journal article" date="2021" name="Proc. Natl. Acad. Sci. U.S.A.">
        <title>A Catalog of Tens of Thousands of Viruses from Human Metagenomes Reveals Hidden Associations with Chronic Diseases.</title>
        <authorList>
            <person name="Tisza M.J."/>
            <person name="Buck C.B."/>
        </authorList>
    </citation>
    <scope>NUCLEOTIDE SEQUENCE</scope>
    <source>
        <strain evidence="1">Ct2773</strain>
    </source>
</reference>
<name>A0A8S5QSN9_9CAUD</name>